<dbReference type="GeneID" id="19485383"/>
<accession>A0A023ZUX7</accession>
<keyword evidence="2" id="KW-0540">Nuclease</keyword>
<keyword evidence="2" id="KW-0378">Hydrolase</keyword>
<dbReference type="SMART" id="SM00507">
    <property type="entry name" value="HNHc"/>
    <property type="match status" value="1"/>
</dbReference>
<feature type="domain" description="HNH nuclease" evidence="1">
    <location>
        <begin position="5"/>
        <end position="51"/>
    </location>
</feature>
<dbReference type="EMBL" id="KJ668714">
    <property type="protein sequence ID" value="AHY83432.1"/>
    <property type="molecule type" value="Genomic_DNA"/>
</dbReference>
<organism evidence="2 3">
    <name type="scientific">Escherichia phage vB_EcoM_112</name>
    <dbReference type="NCBI Taxonomy" id="1495285"/>
    <lineage>
        <taxon>Viruses</taxon>
        <taxon>Duplodnaviria</taxon>
        <taxon>Heunggongvirae</taxon>
        <taxon>Uroviricota</taxon>
        <taxon>Caudoviricetes</taxon>
        <taxon>Pantevenvirales</taxon>
        <taxon>Straboviridae</taxon>
        <taxon>Tevenvirinae</taxon>
        <taxon>Tequatrovirus</taxon>
        <taxon>Tequatrovirus e112</taxon>
    </lineage>
</organism>
<proteinExistence type="predicted"/>
<dbReference type="KEGG" id="vg:19485383"/>
<keyword evidence="2" id="KW-0255">Endonuclease</keyword>
<gene>
    <name evidence="2" type="ORF">e112_244</name>
</gene>
<dbReference type="Gene3D" id="1.10.10.10">
    <property type="entry name" value="Winged helix-like DNA-binding domain superfamily/Winged helix DNA-binding domain"/>
    <property type="match status" value="1"/>
</dbReference>
<dbReference type="GO" id="GO:0004519">
    <property type="term" value="F:endonuclease activity"/>
    <property type="evidence" value="ECO:0007669"/>
    <property type="project" value="UniProtKB-KW"/>
</dbReference>
<reference evidence="2 3" key="1">
    <citation type="submission" date="2014-10" db="EMBL/GenBank/DDBJ databases">
        <title>Complete genome sequence of e11/2, a T-even type bacteriophage specific for E. coli O157:H7.</title>
        <authorList>
            <person name="Coffey B."/>
            <person name="Ross P."/>
            <person name="O'Flynn G."/>
            <person name="O'Sullivan O."/>
            <person name="Casey A."/>
            <person name="Callanan M."/>
            <person name="Coffey A."/>
            <person name="McAuliffe O."/>
        </authorList>
    </citation>
    <scope>NUCLEOTIDE SEQUENCE [LARGE SCALE GENOMIC DNA]</scope>
</reference>
<dbReference type="SUPFAM" id="SSF64496">
    <property type="entry name" value="DNA-binding domain of intron-encoded endonucleases"/>
    <property type="match status" value="1"/>
</dbReference>
<dbReference type="Proteomes" id="UP000024439">
    <property type="component" value="Segment"/>
</dbReference>
<name>A0A023ZUX7_9CAUD</name>
<dbReference type="RefSeq" id="YP_009030839.1">
    <property type="nucleotide sequence ID" value="NC_024125.2"/>
</dbReference>
<protein>
    <submittedName>
        <fullName evidence="2">Homing endonuclease</fullName>
    </submittedName>
</protein>
<evidence type="ECO:0000259" key="1">
    <source>
        <dbReference type="SMART" id="SM00507"/>
    </source>
</evidence>
<dbReference type="InterPro" id="IPR003615">
    <property type="entry name" value="HNH_nuc"/>
</dbReference>
<evidence type="ECO:0000313" key="3">
    <source>
        <dbReference type="Proteomes" id="UP000024439"/>
    </source>
</evidence>
<evidence type="ECO:0000313" key="2">
    <source>
        <dbReference type="EMBL" id="AHY83432.1"/>
    </source>
</evidence>
<dbReference type="CDD" id="cd00085">
    <property type="entry name" value="HNHc"/>
    <property type="match status" value="1"/>
</dbReference>
<keyword evidence="3" id="KW-1185">Reference proteome</keyword>
<dbReference type="InterPro" id="IPR036388">
    <property type="entry name" value="WH-like_DNA-bd_sf"/>
</dbReference>
<sequence>MDYFKIYNNLISKAKNRKLDCYTESHHIIPLCIGGSDTKENLVDLTPEEHYIAHQLLVKIYPNNHKLIFAANMMCVYSEDNIERKNTNKRHGWLRRKLAISVSENNKGKPAWNKGIPMSPEVKSRLQTSWVFTFPDGHEEIHRGLNEFCKEHNLNPSAMSAVCKGKRSHHKGFKCKKLDKISELDNLVFVSKPHPKGLKPHNLIAVKINGIEYQSIHRASKALGITRKKVKELNEY</sequence>